<organism evidence="4">
    <name type="scientific">Tetraselmis sp. GSL018</name>
    <dbReference type="NCBI Taxonomy" id="582737"/>
    <lineage>
        <taxon>Eukaryota</taxon>
        <taxon>Viridiplantae</taxon>
        <taxon>Chlorophyta</taxon>
        <taxon>core chlorophytes</taxon>
        <taxon>Chlorodendrophyceae</taxon>
        <taxon>Chlorodendrales</taxon>
        <taxon>Chlorodendraceae</taxon>
        <taxon>Tetraselmis</taxon>
    </lineage>
</organism>
<evidence type="ECO:0000256" key="1">
    <source>
        <dbReference type="SAM" id="Coils"/>
    </source>
</evidence>
<evidence type="ECO:0000313" key="3">
    <source>
        <dbReference type="EMBL" id="JAC61789.1"/>
    </source>
</evidence>
<dbReference type="Pfam" id="PF00646">
    <property type="entry name" value="F-box"/>
    <property type="match status" value="1"/>
</dbReference>
<feature type="domain" description="F-box" evidence="2">
    <location>
        <begin position="5"/>
        <end position="39"/>
    </location>
</feature>
<evidence type="ECO:0000313" key="4">
    <source>
        <dbReference type="EMBL" id="JAC66390.1"/>
    </source>
</evidence>
<gene>
    <name evidence="4" type="ORF">TSPGSL018_13788</name>
    <name evidence="3" type="ORF">TSPGSL018_25212</name>
</gene>
<protein>
    <recommendedName>
        <fullName evidence="2">F-box domain-containing protein</fullName>
    </recommendedName>
</protein>
<dbReference type="EMBL" id="GBEZ01025280">
    <property type="protein sequence ID" value="JAC61789.1"/>
    <property type="molecule type" value="Transcribed_RNA"/>
</dbReference>
<dbReference type="EMBL" id="GBEZ01020264">
    <property type="protein sequence ID" value="JAC66390.1"/>
    <property type="molecule type" value="Transcribed_RNA"/>
</dbReference>
<dbReference type="InterPro" id="IPR001810">
    <property type="entry name" value="F-box_dom"/>
</dbReference>
<accession>A0A061R6S3</accession>
<proteinExistence type="predicted"/>
<name>A0A061R6S3_9CHLO</name>
<reference evidence="4" key="1">
    <citation type="submission" date="2014-05" db="EMBL/GenBank/DDBJ databases">
        <title>The transcriptome of the halophilic microalga Tetraselmis sp. GSL018 isolated from the Great Salt Lake, Utah.</title>
        <authorList>
            <person name="Jinkerson R.E."/>
            <person name="D'Adamo S."/>
            <person name="Posewitz M.C."/>
        </authorList>
    </citation>
    <scope>NUCLEOTIDE SEQUENCE</scope>
    <source>
        <strain evidence="4">GSL018</strain>
    </source>
</reference>
<sequence>MSLGDLSDDILKEIISYCDRETQFFLRESCKRLAQLVSAPAIPNRRFPVEFQAGGDPNHRGLGPSALEAVRGNPYLILHFRDTGLLPRGTLMEFACDLRRLRSLFDDSKKNEWSNFLEGWNGRLRRALRFEDNNDLISAMRELTPGLALLTANFVASCGRVGRDDSEVAILLARAGQTDALSKHIYHCYHAARWDAKAALEIGRALGPDCGPEDPKDLLEGHVIAEIAGTIATNSEPRCHRWEPWISCIDFDTPGAWVFEGISQTNFPCEEWQTLLLEIVRDNSEPSDRTTIRLIADCIRERDFDMAIKFAALRSACHEDDPDGFWWSGDLFDEIVNAVDFQHWIWEAIDLLGDADCLPQIMELNEDMPEEVRLDLRHPPPGMRCFDVVVEFTRPARFSSSLGRSVIPPRGLKPKHVRFLRKWHAHLAPGQQSELGSLVDGLVRRALEEGAWAFLRELRAFMEGCSLRADRGVRKRARAALLARDLERELAELEGSARQDLEMAAVRQRAARFAPAVHPDDLDLLVAVCGALSA</sequence>
<evidence type="ECO:0000259" key="2">
    <source>
        <dbReference type="Pfam" id="PF00646"/>
    </source>
</evidence>
<feature type="coiled-coil region" evidence="1">
    <location>
        <begin position="476"/>
        <end position="503"/>
    </location>
</feature>
<dbReference type="AlphaFoldDB" id="A0A061R6S3"/>
<keyword evidence="1" id="KW-0175">Coiled coil</keyword>